<dbReference type="InterPro" id="IPR036390">
    <property type="entry name" value="WH_DNA-bd_sf"/>
</dbReference>
<feature type="domain" description="HTH hxlR-type" evidence="4">
    <location>
        <begin position="9"/>
        <end position="105"/>
    </location>
</feature>
<evidence type="ECO:0000256" key="2">
    <source>
        <dbReference type="ARBA" id="ARBA00023125"/>
    </source>
</evidence>
<gene>
    <name evidence="5" type="ORF">ACFFGG_05560</name>
</gene>
<keyword evidence="3" id="KW-0804">Transcription</keyword>
<reference evidence="5 6" key="1">
    <citation type="submission" date="2024-09" db="EMBL/GenBank/DDBJ databases">
        <authorList>
            <person name="Sun Q."/>
            <person name="Mori K."/>
        </authorList>
    </citation>
    <scope>NUCLEOTIDE SEQUENCE [LARGE SCALE GENOMIC DNA]</scope>
    <source>
        <strain evidence="5 6">NCAIM B.02336</strain>
    </source>
</reference>
<sequence length="235" mass="26460">MTVGYRQFCPVAKAAELLCERWTLLVARELIAGSRHFNELRRGLPRMSPTLLSTRLSQLVASGVIRRSAEGPMQHAYELTQAGQELVPLIETMGVWGHRWVSKHLHDDDLDAGLLMWDIGRGVDSSVLPERRVVIEVELTDAPRDRRHWWLVSEAEHVDLCLEDPGHEVDLLIRATVRMLTSVWMCRLSLDEARDTGGLTLSGPERLKRLMPRWLIGSPLARLGAQSLVARPIGA</sequence>
<comment type="caution">
    <text evidence="5">The sequence shown here is derived from an EMBL/GenBank/DDBJ whole genome shotgun (WGS) entry which is preliminary data.</text>
</comment>
<dbReference type="InterPro" id="IPR002577">
    <property type="entry name" value="HTH_HxlR"/>
</dbReference>
<keyword evidence="2" id="KW-0238">DNA-binding</keyword>
<dbReference type="PANTHER" id="PTHR33204:SF18">
    <property type="entry name" value="TRANSCRIPTIONAL REGULATORY PROTEIN"/>
    <property type="match status" value="1"/>
</dbReference>
<dbReference type="SUPFAM" id="SSF55718">
    <property type="entry name" value="SCP-like"/>
    <property type="match status" value="1"/>
</dbReference>
<dbReference type="PANTHER" id="PTHR33204">
    <property type="entry name" value="TRANSCRIPTIONAL REGULATOR, MARR FAMILY"/>
    <property type="match status" value="1"/>
</dbReference>
<dbReference type="InterPro" id="IPR036388">
    <property type="entry name" value="WH-like_DNA-bd_sf"/>
</dbReference>
<dbReference type="Pfam" id="PF01638">
    <property type="entry name" value="HxlR"/>
    <property type="match status" value="1"/>
</dbReference>
<proteinExistence type="predicted"/>
<dbReference type="Proteomes" id="UP001589834">
    <property type="component" value="Unassembled WGS sequence"/>
</dbReference>
<evidence type="ECO:0000256" key="1">
    <source>
        <dbReference type="ARBA" id="ARBA00023015"/>
    </source>
</evidence>
<evidence type="ECO:0000313" key="5">
    <source>
        <dbReference type="EMBL" id="MFC0592020.1"/>
    </source>
</evidence>
<dbReference type="InterPro" id="IPR036527">
    <property type="entry name" value="SCP2_sterol-bd_dom_sf"/>
</dbReference>
<dbReference type="PROSITE" id="PS51118">
    <property type="entry name" value="HTH_HXLR"/>
    <property type="match status" value="1"/>
</dbReference>
<keyword evidence="1" id="KW-0805">Transcription regulation</keyword>
<protein>
    <submittedName>
        <fullName evidence="5">Winged helix-turn-helix transcriptional regulator</fullName>
    </submittedName>
</protein>
<dbReference type="Gene3D" id="1.10.10.10">
    <property type="entry name" value="Winged helix-like DNA-binding domain superfamily/Winged helix DNA-binding domain"/>
    <property type="match status" value="1"/>
</dbReference>
<dbReference type="RefSeq" id="WP_293220883.1">
    <property type="nucleotide sequence ID" value="NZ_JBHLTN010000007.1"/>
</dbReference>
<evidence type="ECO:0000259" key="4">
    <source>
        <dbReference type="PROSITE" id="PS51118"/>
    </source>
</evidence>
<dbReference type="EMBL" id="JBHLTN010000007">
    <property type="protein sequence ID" value="MFC0592020.1"/>
    <property type="molecule type" value="Genomic_DNA"/>
</dbReference>
<organism evidence="5 6">
    <name type="scientific">Ottowia pentelensis</name>
    <dbReference type="NCBI Taxonomy" id="511108"/>
    <lineage>
        <taxon>Bacteria</taxon>
        <taxon>Pseudomonadati</taxon>
        <taxon>Pseudomonadota</taxon>
        <taxon>Betaproteobacteria</taxon>
        <taxon>Burkholderiales</taxon>
        <taxon>Comamonadaceae</taxon>
        <taxon>Ottowia</taxon>
    </lineage>
</organism>
<evidence type="ECO:0000256" key="3">
    <source>
        <dbReference type="ARBA" id="ARBA00023163"/>
    </source>
</evidence>
<accession>A0ABV6PQA5</accession>
<dbReference type="SUPFAM" id="SSF46785">
    <property type="entry name" value="Winged helix' DNA-binding domain"/>
    <property type="match status" value="1"/>
</dbReference>
<keyword evidence="6" id="KW-1185">Reference proteome</keyword>
<evidence type="ECO:0000313" key="6">
    <source>
        <dbReference type="Proteomes" id="UP001589834"/>
    </source>
</evidence>
<name>A0ABV6PQA5_9BURK</name>